<proteinExistence type="predicted"/>
<evidence type="ECO:0000313" key="1">
    <source>
        <dbReference type="EMBL" id="GIY30095.1"/>
    </source>
</evidence>
<sequence length="78" mass="8350">MDWNIDNQKDPGMAGMVADAISLFLMCPDGGSAMAQSIAMQKILLVRSSCSILIVFRATQDSNGSAVIRGEAIDIFIQ</sequence>
<reference evidence="1 2" key="1">
    <citation type="submission" date="2021-06" db="EMBL/GenBank/DDBJ databases">
        <title>Caerostris extrusa draft genome.</title>
        <authorList>
            <person name="Kono N."/>
            <person name="Arakawa K."/>
        </authorList>
    </citation>
    <scope>NUCLEOTIDE SEQUENCE [LARGE SCALE GENOMIC DNA]</scope>
</reference>
<evidence type="ECO:0000313" key="2">
    <source>
        <dbReference type="Proteomes" id="UP001054945"/>
    </source>
</evidence>
<accession>A0AAV4SCE8</accession>
<dbReference type="AlphaFoldDB" id="A0AAV4SCE8"/>
<dbReference type="EMBL" id="BPLR01009174">
    <property type="protein sequence ID" value="GIY30095.1"/>
    <property type="molecule type" value="Genomic_DNA"/>
</dbReference>
<comment type="caution">
    <text evidence="1">The sequence shown here is derived from an EMBL/GenBank/DDBJ whole genome shotgun (WGS) entry which is preliminary data.</text>
</comment>
<protein>
    <submittedName>
        <fullName evidence="1">Uncharacterized protein</fullName>
    </submittedName>
</protein>
<dbReference type="Proteomes" id="UP001054945">
    <property type="component" value="Unassembled WGS sequence"/>
</dbReference>
<name>A0AAV4SCE8_CAEEX</name>
<organism evidence="1 2">
    <name type="scientific">Caerostris extrusa</name>
    <name type="common">Bark spider</name>
    <name type="synonym">Caerostris bankana</name>
    <dbReference type="NCBI Taxonomy" id="172846"/>
    <lineage>
        <taxon>Eukaryota</taxon>
        <taxon>Metazoa</taxon>
        <taxon>Ecdysozoa</taxon>
        <taxon>Arthropoda</taxon>
        <taxon>Chelicerata</taxon>
        <taxon>Arachnida</taxon>
        <taxon>Araneae</taxon>
        <taxon>Araneomorphae</taxon>
        <taxon>Entelegynae</taxon>
        <taxon>Araneoidea</taxon>
        <taxon>Araneidae</taxon>
        <taxon>Caerostris</taxon>
    </lineage>
</organism>
<gene>
    <name evidence="1" type="ORF">CEXT_673631</name>
</gene>
<keyword evidence="2" id="KW-1185">Reference proteome</keyword>